<evidence type="ECO:0000313" key="2">
    <source>
        <dbReference type="Proteomes" id="UP000580250"/>
    </source>
</evidence>
<protein>
    <submittedName>
        <fullName evidence="1">Uncharacterized protein</fullName>
    </submittedName>
</protein>
<dbReference type="Proteomes" id="UP000580250">
    <property type="component" value="Unassembled WGS sequence"/>
</dbReference>
<gene>
    <name evidence="1" type="ORF">MENT_LOCUS1198</name>
</gene>
<reference evidence="1 2" key="1">
    <citation type="submission" date="2020-08" db="EMBL/GenBank/DDBJ databases">
        <authorList>
            <person name="Koutsovoulos G."/>
            <person name="Danchin GJ E."/>
        </authorList>
    </citation>
    <scope>NUCLEOTIDE SEQUENCE [LARGE SCALE GENOMIC DNA]</scope>
</reference>
<organism evidence="1 2">
    <name type="scientific">Meloidogyne enterolobii</name>
    <name type="common">Root-knot nematode worm</name>
    <name type="synonym">Meloidogyne mayaguensis</name>
    <dbReference type="NCBI Taxonomy" id="390850"/>
    <lineage>
        <taxon>Eukaryota</taxon>
        <taxon>Metazoa</taxon>
        <taxon>Ecdysozoa</taxon>
        <taxon>Nematoda</taxon>
        <taxon>Chromadorea</taxon>
        <taxon>Rhabditida</taxon>
        <taxon>Tylenchina</taxon>
        <taxon>Tylenchomorpha</taxon>
        <taxon>Tylenchoidea</taxon>
        <taxon>Meloidogynidae</taxon>
        <taxon>Meloidogyninae</taxon>
        <taxon>Meloidogyne</taxon>
    </lineage>
</organism>
<sequence>MKTIKIDNKTAWKNRIGYGPPCRGPPCRDHLVAGPPRRKLSFAFYFKAGLNFARHVPYFIPRLQRLEIRELISVSSDWRFSCSHF</sequence>
<comment type="caution">
    <text evidence="1">The sequence shown here is derived from an EMBL/GenBank/DDBJ whole genome shotgun (WGS) entry which is preliminary data.</text>
</comment>
<evidence type="ECO:0000313" key="1">
    <source>
        <dbReference type="EMBL" id="CAD2125658.1"/>
    </source>
</evidence>
<dbReference type="AlphaFoldDB" id="A0A6V7TLP2"/>
<dbReference type="EMBL" id="CAJEWN010000004">
    <property type="protein sequence ID" value="CAD2125658.1"/>
    <property type="molecule type" value="Genomic_DNA"/>
</dbReference>
<name>A0A6V7TLP2_MELEN</name>
<accession>A0A6V7TLP2</accession>
<proteinExistence type="predicted"/>